<feature type="compositionally biased region" description="Polar residues" evidence="7">
    <location>
        <begin position="993"/>
        <end position="1003"/>
    </location>
</feature>
<evidence type="ECO:0000313" key="11">
    <source>
        <dbReference type="Proteomes" id="UP000243778"/>
    </source>
</evidence>
<evidence type="ECO:0000256" key="2">
    <source>
        <dbReference type="ARBA" id="ARBA00008387"/>
    </source>
</evidence>
<feature type="signal peptide" evidence="8">
    <location>
        <begin position="1"/>
        <end position="22"/>
    </location>
</feature>
<accession>A0A1H2WK17</accession>
<comment type="subcellular location">
    <subcellularLocation>
        <location evidence="1">Fimbrium</location>
    </subcellularLocation>
</comment>
<dbReference type="Gene3D" id="2.60.120.260">
    <property type="entry name" value="Galactose-binding domain-like"/>
    <property type="match status" value="1"/>
</dbReference>
<reference evidence="11" key="1">
    <citation type="submission" date="2016-10" db="EMBL/GenBank/DDBJ databases">
        <authorList>
            <person name="Varghese N."/>
            <person name="Submissions S."/>
        </authorList>
    </citation>
    <scope>NUCLEOTIDE SEQUENCE [LARGE SCALE GENOMIC DNA]</scope>
    <source>
        <strain evidence="11">NRRL B-59562</strain>
    </source>
</reference>
<evidence type="ECO:0000256" key="4">
    <source>
        <dbReference type="ARBA" id="ARBA00022723"/>
    </source>
</evidence>
<keyword evidence="6" id="KW-0281">Fimbrium</keyword>
<feature type="chain" id="PRO_5017212374" evidence="8">
    <location>
        <begin position="23"/>
        <end position="1672"/>
    </location>
</feature>
<dbReference type="Pfam" id="PF07691">
    <property type="entry name" value="PA14"/>
    <property type="match status" value="1"/>
</dbReference>
<dbReference type="EMBL" id="FNNU01000002">
    <property type="protein sequence ID" value="SDW80982.1"/>
    <property type="molecule type" value="Genomic_DNA"/>
</dbReference>
<evidence type="ECO:0000256" key="3">
    <source>
        <dbReference type="ARBA" id="ARBA00022558"/>
    </source>
</evidence>
<evidence type="ECO:0000256" key="6">
    <source>
        <dbReference type="ARBA" id="ARBA00023263"/>
    </source>
</evidence>
<sequence>MKALFSAVAVMGIFSLTSNAHANIDIAQSPVFVSAAVPPLNMLVMGRDHKLYYEAYNDASDLNGDGKLDVGYRGYLTKANGGIDYYGYFNSKVCYTHNGTYFAPAQLGGGDNGKECSGQWSGDFLNYLTTSRMDALRKVLYGGYRSTDSSSQTILQGAFIPQDAHSWGKEYQSVARDGYDIRRYTNLALPSNGFYHLFAVTSTTDNTAPKLRVLNNTSFRIWNWVSKERTVADSTCVSSTRATVSCTTGGPATGWAVVPSSEFSGLTLTTWPDNIASPTSTAQMDTLFNATNSANSNKCGSQSVTTIKSSGTKNSNPFNGVKSNCSNDNYHTLIEGTLRPTTSGSYLFSIDGDDAVDVFINGTLKASWYNGHGANHNGSDTYSFTMDLVANQNYTIKFRHEEGSGDDEWGFYWKPADAVASRMVDYTIRVETCPSNETLRESNCKAYPSGAYKPTGILHDYGETNRMYFGLLSGSYKKNMSGGTLRSNIQSFANELDLQNGQFRSNVSGIVDTINKFRTYDFLYNSHEYGCGFINSRAMIQSDTCYMWGNPIGEMMYETMRYFAGATTPTSAYDYTDSGSPDNAIGLPKPDWTPPYANINGGRNAYPGCAVPAMTVISDINPSYDVKLPGAKQSWQADNTAFSSTGNPTAISTLNVSEEVDAIWEAEGGGTRSIFIGESNGVSDGAPTEKEVSNLSTVRGLAPEEPTKSGTYYSAGVARFGARHNIGGDKKLLTYSVALASPLPKIEFPVNGKKVTVVPFAKSVQTSYAPTNQIVDFYVEQIANTDTQNANISVNSGRPYAKFRINYEDVEQGADHDMDAIALYTLSVNSQGTLDIRLDSEYAAGSALQNMGYVISGTTHDGVYLEICDLQNDSTTTCNSTTTFYKLNTPPGRAPNYCVGRTNDNECKNLPISTTRNFSASATPSASLLQDPLWYAAKYGTTATNWDSDSDGTPDNYFLVTNALTLKAQLDKAFGDLDQRQKSITRPAAGREPQSNSTATTQATYRTEFDTDDWSGDLIKETRTSANTITSVWKASANIPATRNIYMNNGSNTGSKLSAFSWATLDGKSFAGVNLRDSLNINPVTNQPDSDSAGAYGQARVKFIRGESCTGLSGCGTFRVRNKKIGDIVGSSPVLVSGAQYLNYVADSLDGAAGTYASFKTAQAARTPIVYVGANDGMLHGFNANTGAETFAFIPTPVIPTLNQLTRSDYTSQTNDNHRYYVDGSLSVTDVYFGSAWHTVLVGTLGAGGRGVFALDVTDPESIKLLWEFTSDTAASKSCDASNNCVSDLGQTLATPVVARLHSNSWAAVIPNGYNSPNNGSGKAVLFVLDIQTGALLKKLDAFAATGTNGLSTPKLADNNSDGVADYAYAGDLQGNMWRFDLLKTTPSTADPLGPFNRSGDASSIADQFRVAFGGAPLYSAKDSDSNAQPITSAPALIRHPSRLGYIVAFGTGRYLGTTDKVSPFKMQTLYGVWDRQTKGEEAGSTPTLTRAKLQEQTITSESLGATFGSETRDVRILSNTGVSWYSTTNTSGKYGWRLDLSASTSSNGERIVDDPIKRGDVLIVGSRTPNSDPCESGMDGFYYGINPATGGRTTFNVFDLNGDGVVNSLDSSGTPISGVGASNVGGNTLISGPNITDAPCLLDSTGKCTNINLGSGSSGRQSWRVLPGSAL</sequence>
<evidence type="ECO:0000259" key="9">
    <source>
        <dbReference type="PROSITE" id="PS51820"/>
    </source>
</evidence>
<organism evidence="10 11">
    <name type="scientific">Pseudomonas kuykendallii</name>
    <dbReference type="NCBI Taxonomy" id="1007099"/>
    <lineage>
        <taxon>Bacteria</taxon>
        <taxon>Pseudomonadati</taxon>
        <taxon>Pseudomonadota</taxon>
        <taxon>Gammaproteobacteria</taxon>
        <taxon>Pseudomonadales</taxon>
        <taxon>Pseudomonadaceae</taxon>
        <taxon>Pseudomonas</taxon>
    </lineage>
</organism>
<gene>
    <name evidence="10" type="ORF">SAMN05216287_1578</name>
</gene>
<keyword evidence="8" id="KW-0732">Signal</keyword>
<comment type="similarity">
    <text evidence="2">Belongs to the PilY1 family.</text>
</comment>
<dbReference type="InterPro" id="IPR011047">
    <property type="entry name" value="Quinoprotein_ADH-like_sf"/>
</dbReference>
<dbReference type="InterPro" id="IPR015943">
    <property type="entry name" value="WD40/YVTN_repeat-like_dom_sf"/>
</dbReference>
<evidence type="ECO:0000256" key="7">
    <source>
        <dbReference type="SAM" id="MobiDB-lite"/>
    </source>
</evidence>
<dbReference type="OrthoDB" id="7156875at2"/>
<dbReference type="SMART" id="SM00758">
    <property type="entry name" value="PA14"/>
    <property type="match status" value="1"/>
</dbReference>
<dbReference type="InterPro" id="IPR008707">
    <property type="entry name" value="B-propeller_PilY1"/>
</dbReference>
<evidence type="ECO:0000256" key="5">
    <source>
        <dbReference type="ARBA" id="ARBA00022837"/>
    </source>
</evidence>
<evidence type="ECO:0000256" key="1">
    <source>
        <dbReference type="ARBA" id="ARBA00004561"/>
    </source>
</evidence>
<dbReference type="GO" id="GO:0046872">
    <property type="term" value="F:metal ion binding"/>
    <property type="evidence" value="ECO:0007669"/>
    <property type="project" value="UniProtKB-KW"/>
</dbReference>
<dbReference type="RefSeq" id="WP_139210694.1">
    <property type="nucleotide sequence ID" value="NZ_FNNU01000002.1"/>
</dbReference>
<protein>
    <submittedName>
        <fullName evidence="10">Type IV pilus assembly protein PilY1</fullName>
    </submittedName>
</protein>
<dbReference type="SUPFAM" id="SSF56988">
    <property type="entry name" value="Anthrax protective antigen"/>
    <property type="match status" value="1"/>
</dbReference>
<dbReference type="Pfam" id="PF05567">
    <property type="entry name" value="T4P_PilY1"/>
    <property type="match status" value="1"/>
</dbReference>
<keyword evidence="5" id="KW-0106">Calcium</keyword>
<name>A0A1H2WK17_9PSED</name>
<dbReference type="SUPFAM" id="SSF50998">
    <property type="entry name" value="Quinoprotein alcohol dehydrogenase-like"/>
    <property type="match status" value="1"/>
</dbReference>
<dbReference type="Proteomes" id="UP000243778">
    <property type="component" value="Unassembled WGS sequence"/>
</dbReference>
<dbReference type="PROSITE" id="PS51820">
    <property type="entry name" value="PA14"/>
    <property type="match status" value="1"/>
</dbReference>
<dbReference type="InterPro" id="IPR037524">
    <property type="entry name" value="PA14/GLEYA"/>
</dbReference>
<dbReference type="InterPro" id="IPR011658">
    <property type="entry name" value="PA14_dom"/>
</dbReference>
<feature type="domain" description="PA14" evidence="9">
    <location>
        <begin position="278"/>
        <end position="428"/>
    </location>
</feature>
<keyword evidence="11" id="KW-1185">Reference proteome</keyword>
<keyword evidence="4" id="KW-0479">Metal-binding</keyword>
<proteinExistence type="inferred from homology"/>
<dbReference type="GO" id="GO:0009289">
    <property type="term" value="C:pilus"/>
    <property type="evidence" value="ECO:0007669"/>
    <property type="project" value="UniProtKB-SubCell"/>
</dbReference>
<dbReference type="Gene3D" id="2.130.10.10">
    <property type="entry name" value="YVTN repeat-like/Quinoprotein amine dehydrogenase"/>
    <property type="match status" value="1"/>
</dbReference>
<feature type="region of interest" description="Disordered" evidence="7">
    <location>
        <begin position="984"/>
        <end position="1003"/>
    </location>
</feature>
<evidence type="ECO:0000313" key="10">
    <source>
        <dbReference type="EMBL" id="SDW80982.1"/>
    </source>
</evidence>
<dbReference type="STRING" id="1007099.SAMN05216287_1578"/>
<keyword evidence="3" id="KW-1029">Fimbrium biogenesis</keyword>
<evidence type="ECO:0000256" key="8">
    <source>
        <dbReference type="SAM" id="SignalP"/>
    </source>
</evidence>